<evidence type="ECO:0000256" key="5">
    <source>
        <dbReference type="ARBA" id="ARBA00023004"/>
    </source>
</evidence>
<dbReference type="InterPro" id="IPR001041">
    <property type="entry name" value="2Fe-2S_ferredoxin-type"/>
</dbReference>
<evidence type="ECO:0000313" key="8">
    <source>
        <dbReference type="EMBL" id="PRD64573.1"/>
    </source>
</evidence>
<dbReference type="InterPro" id="IPR014307">
    <property type="entry name" value="Xanthine_DH_ssu"/>
</dbReference>
<dbReference type="InterPro" id="IPR012175">
    <property type="entry name" value="Xanth_DH_ssu_bac"/>
</dbReference>
<dbReference type="PIRSF" id="PIRSF036557">
    <property type="entry name" value="XdhA_RC"/>
    <property type="match status" value="1"/>
</dbReference>
<keyword evidence="2" id="KW-0479">Metal-binding</keyword>
<evidence type="ECO:0000313" key="9">
    <source>
        <dbReference type="Proteomes" id="UP000238589"/>
    </source>
</evidence>
<accession>A0A2S9K292</accession>
<protein>
    <submittedName>
        <fullName evidence="8">Xanthine dehydrogenase small subunit</fullName>
    </submittedName>
</protein>
<dbReference type="SUPFAM" id="SSF47741">
    <property type="entry name" value="CO dehydrogenase ISP C-domain like"/>
    <property type="match status" value="1"/>
</dbReference>
<dbReference type="OrthoDB" id="9179439at2"/>
<dbReference type="PROSITE" id="PS00197">
    <property type="entry name" value="2FE2S_FER_1"/>
    <property type="match status" value="1"/>
</dbReference>
<dbReference type="EMBL" id="PVLQ01000063">
    <property type="protein sequence ID" value="PRD64573.1"/>
    <property type="molecule type" value="Genomic_DNA"/>
</dbReference>
<dbReference type="Pfam" id="PF00111">
    <property type="entry name" value="Fer2"/>
    <property type="match status" value="1"/>
</dbReference>
<evidence type="ECO:0000256" key="1">
    <source>
        <dbReference type="ARBA" id="ARBA00022630"/>
    </source>
</evidence>
<reference evidence="8 9" key="1">
    <citation type="submission" date="2018-03" db="EMBL/GenBank/DDBJ databases">
        <title>Comparative genomics illustrates the genes involved in a hyperalkaliphilic mechanisms of Serpentinomonas isolated from highly-alkaline calcium-rich serpentinized springs.</title>
        <authorList>
            <person name="Suzuki S."/>
            <person name="Ishii S."/>
            <person name="Walworth N."/>
            <person name="Bird L."/>
            <person name="Kuenen J.G."/>
            <person name="Nealson K.H."/>
        </authorList>
    </citation>
    <scope>NUCLEOTIDE SEQUENCE [LARGE SCALE GENOMIC DNA]</scope>
    <source>
        <strain evidence="8 9">P1</strain>
    </source>
</reference>
<dbReference type="InterPro" id="IPR036010">
    <property type="entry name" value="2Fe-2S_ferredoxin-like_sf"/>
</dbReference>
<dbReference type="InterPro" id="IPR016208">
    <property type="entry name" value="Ald_Oxase/xanthine_DH-like"/>
</dbReference>
<dbReference type="InterPro" id="IPR036884">
    <property type="entry name" value="2Fe-2S-bd_dom_sf"/>
</dbReference>
<dbReference type="GO" id="GO:0005506">
    <property type="term" value="F:iron ion binding"/>
    <property type="evidence" value="ECO:0007669"/>
    <property type="project" value="InterPro"/>
</dbReference>
<dbReference type="RefSeq" id="WP_105749141.1">
    <property type="nucleotide sequence ID" value="NZ_PVLQ01000063.1"/>
</dbReference>
<dbReference type="Gene3D" id="3.30.43.10">
    <property type="entry name" value="Uridine Diphospho-n-acetylenolpyruvylglucosamine Reductase, domain 2"/>
    <property type="match status" value="1"/>
</dbReference>
<dbReference type="Gene3D" id="3.10.20.30">
    <property type="match status" value="1"/>
</dbReference>
<keyword evidence="1" id="KW-0285">Flavoprotein</keyword>
<dbReference type="Gene3D" id="3.30.465.10">
    <property type="match status" value="1"/>
</dbReference>
<dbReference type="InterPro" id="IPR005107">
    <property type="entry name" value="CO_DH_flav_C"/>
</dbReference>
<dbReference type="InterPro" id="IPR016167">
    <property type="entry name" value="FAD-bd_PCMH_sub1"/>
</dbReference>
<name>A0A2S9K292_9BURK</name>
<dbReference type="InterPro" id="IPR002888">
    <property type="entry name" value="2Fe-2S-bd"/>
</dbReference>
<feature type="region of interest" description="Disordered" evidence="6">
    <location>
        <begin position="199"/>
        <end position="219"/>
    </location>
</feature>
<dbReference type="PANTHER" id="PTHR45444">
    <property type="entry name" value="XANTHINE DEHYDROGENASE"/>
    <property type="match status" value="1"/>
</dbReference>
<organism evidence="8 9">
    <name type="scientific">Malikia granosa</name>
    <dbReference type="NCBI Taxonomy" id="263067"/>
    <lineage>
        <taxon>Bacteria</taxon>
        <taxon>Pseudomonadati</taxon>
        <taxon>Pseudomonadota</taxon>
        <taxon>Betaproteobacteria</taxon>
        <taxon>Burkholderiales</taxon>
        <taxon>Comamonadaceae</taxon>
        <taxon>Malikia</taxon>
    </lineage>
</organism>
<sequence>MPSDQPPFSPLRFVQRGAIVAVERVAPDRTLLALLREDLGQPAVKEGCNSGDCGACSVVLAQARGDGLRWRSVNSCLRLAHSIDGSALWTAADLAADPLLDLGGAELHPAQQALLEQHGSQCGFCTPGFVMSLFAQYQNRVAAGQAVSREAAQADLSGNLCRCTGYRPILDAAQSMARLPPARVDQAALLALLGQVAPAAKTPPSAGPATDRPEGAQPRHYLAPTDLAGLLQARARWPEARLVAGATDLGLSITQGLQSHERLIDLMRVEELARIEHQPGWLGIGAAVTLESAFAALLRQWPQLIDFAQRFAGLPVRQSGTLAGNIANGSPIGDSMPLLIALGAQLRLLRWDQGSQAPAERRLALEDFYTGYRRHRLGADELIAAVEIPCPERPAGSDWTRAYKVSKRVEDDISTVCLALSLQLEGGRVLAAAIGVGGVAATPVRARRTETVLIGQPWSPATVQQAMTTLAAEFEPLSDLRASAGYRRLVLGRLLWRSWLESQGSALPHASGLQALEPISPRTETESRL</sequence>
<keyword evidence="5" id="KW-0408">Iron</keyword>
<gene>
    <name evidence="8" type="primary">xdhA</name>
    <name evidence="8" type="ORF">C6P64_13825</name>
</gene>
<dbReference type="GO" id="GO:0071949">
    <property type="term" value="F:FAD binding"/>
    <property type="evidence" value="ECO:0007669"/>
    <property type="project" value="InterPro"/>
</dbReference>
<evidence type="ECO:0000256" key="2">
    <source>
        <dbReference type="ARBA" id="ARBA00022723"/>
    </source>
</evidence>
<dbReference type="InterPro" id="IPR016169">
    <property type="entry name" value="FAD-bd_PCMH_sub2"/>
</dbReference>
<dbReference type="SUPFAM" id="SSF55447">
    <property type="entry name" value="CO dehydrogenase flavoprotein C-terminal domain-like"/>
    <property type="match status" value="1"/>
</dbReference>
<dbReference type="Gene3D" id="3.30.390.50">
    <property type="entry name" value="CO dehydrogenase flavoprotein, C-terminal domain"/>
    <property type="match status" value="1"/>
</dbReference>
<keyword evidence="4" id="KW-0560">Oxidoreductase</keyword>
<dbReference type="PANTHER" id="PTHR45444:SF3">
    <property type="entry name" value="XANTHINE DEHYDROGENASE"/>
    <property type="match status" value="1"/>
</dbReference>
<proteinExistence type="predicted"/>
<dbReference type="GO" id="GO:0051537">
    <property type="term" value="F:2 iron, 2 sulfur cluster binding"/>
    <property type="evidence" value="ECO:0007669"/>
    <property type="project" value="InterPro"/>
</dbReference>
<feature type="domain" description="FAD-binding PCMH-type" evidence="7">
    <location>
        <begin position="214"/>
        <end position="393"/>
    </location>
</feature>
<dbReference type="Pfam" id="PF01799">
    <property type="entry name" value="Fer2_2"/>
    <property type="match status" value="1"/>
</dbReference>
<keyword evidence="3" id="KW-0274">FAD</keyword>
<dbReference type="PROSITE" id="PS51387">
    <property type="entry name" value="FAD_PCMH"/>
    <property type="match status" value="1"/>
</dbReference>
<dbReference type="SUPFAM" id="SSF54292">
    <property type="entry name" value="2Fe-2S ferredoxin-like"/>
    <property type="match status" value="1"/>
</dbReference>
<dbReference type="NCBIfam" id="TIGR02963">
    <property type="entry name" value="xanthine_xdhA"/>
    <property type="match status" value="1"/>
</dbReference>
<dbReference type="InterPro" id="IPR016166">
    <property type="entry name" value="FAD-bd_PCMH"/>
</dbReference>
<dbReference type="SMART" id="SM01092">
    <property type="entry name" value="CO_deh_flav_C"/>
    <property type="match status" value="1"/>
</dbReference>
<dbReference type="GO" id="GO:0004854">
    <property type="term" value="F:xanthine dehydrogenase activity"/>
    <property type="evidence" value="ECO:0007669"/>
    <property type="project" value="InterPro"/>
</dbReference>
<dbReference type="InterPro" id="IPR012675">
    <property type="entry name" value="Beta-grasp_dom_sf"/>
</dbReference>
<dbReference type="InterPro" id="IPR036683">
    <property type="entry name" value="CO_DH_flav_C_dom_sf"/>
</dbReference>
<dbReference type="Proteomes" id="UP000238589">
    <property type="component" value="Unassembled WGS sequence"/>
</dbReference>
<dbReference type="AlphaFoldDB" id="A0A2S9K292"/>
<dbReference type="Pfam" id="PF00941">
    <property type="entry name" value="FAD_binding_5"/>
    <property type="match status" value="1"/>
</dbReference>
<evidence type="ECO:0000256" key="3">
    <source>
        <dbReference type="ARBA" id="ARBA00022827"/>
    </source>
</evidence>
<dbReference type="SUPFAM" id="SSF56176">
    <property type="entry name" value="FAD-binding/transporter-associated domain-like"/>
    <property type="match status" value="1"/>
</dbReference>
<evidence type="ECO:0000256" key="4">
    <source>
        <dbReference type="ARBA" id="ARBA00023002"/>
    </source>
</evidence>
<dbReference type="InterPro" id="IPR002346">
    <property type="entry name" value="Mopterin_DH_FAD-bd"/>
</dbReference>
<dbReference type="InterPro" id="IPR006058">
    <property type="entry name" value="2Fe2S_fd_BS"/>
</dbReference>
<dbReference type="InterPro" id="IPR036318">
    <property type="entry name" value="FAD-bd_PCMH-like_sf"/>
</dbReference>
<dbReference type="Pfam" id="PF03450">
    <property type="entry name" value="CO_deh_flav_C"/>
    <property type="match status" value="1"/>
</dbReference>
<keyword evidence="9" id="KW-1185">Reference proteome</keyword>
<dbReference type="Gene3D" id="1.10.150.120">
    <property type="entry name" value="[2Fe-2S]-binding domain"/>
    <property type="match status" value="1"/>
</dbReference>
<comment type="caution">
    <text evidence="8">The sequence shown here is derived from an EMBL/GenBank/DDBJ whole genome shotgun (WGS) entry which is preliminary data.</text>
</comment>
<evidence type="ECO:0000259" key="7">
    <source>
        <dbReference type="PROSITE" id="PS51387"/>
    </source>
</evidence>
<evidence type="ECO:0000256" key="6">
    <source>
        <dbReference type="SAM" id="MobiDB-lite"/>
    </source>
</evidence>